<dbReference type="Gene3D" id="3.40.50.1820">
    <property type="entry name" value="alpha/beta hydrolase"/>
    <property type="match status" value="1"/>
</dbReference>
<evidence type="ECO:0000313" key="4">
    <source>
        <dbReference type="Proteomes" id="UP001049176"/>
    </source>
</evidence>
<reference evidence="3" key="1">
    <citation type="journal article" date="2021" name="Genome Biol. Evol.">
        <title>The assembled and annotated genome of the fairy-ring fungus Marasmius oreades.</title>
        <authorList>
            <person name="Hiltunen M."/>
            <person name="Ament-Velasquez S.L."/>
            <person name="Johannesson H."/>
        </authorList>
    </citation>
    <scope>NUCLEOTIDE SEQUENCE</scope>
    <source>
        <strain evidence="3">03SP1</strain>
    </source>
</reference>
<dbReference type="GO" id="GO:0016787">
    <property type="term" value="F:hydrolase activity"/>
    <property type="evidence" value="ECO:0007669"/>
    <property type="project" value="UniProtKB-KW"/>
</dbReference>
<name>A0A9P7S4U3_9AGAR</name>
<comment type="caution">
    <text evidence="3">The sequence shown here is derived from an EMBL/GenBank/DDBJ whole genome shotgun (WGS) entry which is preliminary data.</text>
</comment>
<dbReference type="PANTHER" id="PTHR48081">
    <property type="entry name" value="AB HYDROLASE SUPERFAMILY PROTEIN C4A8.06C"/>
    <property type="match status" value="1"/>
</dbReference>
<accession>A0A9P7S4U3</accession>
<dbReference type="SUPFAM" id="SSF53474">
    <property type="entry name" value="alpha/beta-Hydrolases"/>
    <property type="match status" value="1"/>
</dbReference>
<evidence type="ECO:0000256" key="1">
    <source>
        <dbReference type="ARBA" id="ARBA00022801"/>
    </source>
</evidence>
<dbReference type="PANTHER" id="PTHR48081:SF8">
    <property type="entry name" value="ALPHA_BETA HYDROLASE FOLD-3 DOMAIN-CONTAINING PROTEIN-RELATED"/>
    <property type="match status" value="1"/>
</dbReference>
<gene>
    <name evidence="3" type="ORF">E1B28_006223</name>
</gene>
<dbReference type="InterPro" id="IPR013094">
    <property type="entry name" value="AB_hydrolase_3"/>
</dbReference>
<protein>
    <recommendedName>
        <fullName evidence="2">Alpha/beta hydrolase fold-3 domain-containing protein</fullName>
    </recommendedName>
</protein>
<dbReference type="KEGG" id="more:E1B28_006223"/>
<dbReference type="InterPro" id="IPR029058">
    <property type="entry name" value="AB_hydrolase_fold"/>
</dbReference>
<dbReference type="Proteomes" id="UP001049176">
    <property type="component" value="Chromosome 3"/>
</dbReference>
<keyword evidence="4" id="KW-1185">Reference proteome</keyword>
<dbReference type="RefSeq" id="XP_043011954.1">
    <property type="nucleotide sequence ID" value="XM_043150864.1"/>
</dbReference>
<dbReference type="OrthoDB" id="408631at2759"/>
<dbReference type="AlphaFoldDB" id="A0A9P7S4U3"/>
<evidence type="ECO:0000313" key="3">
    <source>
        <dbReference type="EMBL" id="KAG7095484.1"/>
    </source>
</evidence>
<proteinExistence type="predicted"/>
<feature type="domain" description="Alpha/beta hydrolase fold-3" evidence="2">
    <location>
        <begin position="93"/>
        <end position="308"/>
    </location>
</feature>
<dbReference type="GeneID" id="66075299"/>
<organism evidence="3 4">
    <name type="scientific">Marasmius oreades</name>
    <name type="common">fairy-ring Marasmius</name>
    <dbReference type="NCBI Taxonomy" id="181124"/>
    <lineage>
        <taxon>Eukaryota</taxon>
        <taxon>Fungi</taxon>
        <taxon>Dikarya</taxon>
        <taxon>Basidiomycota</taxon>
        <taxon>Agaricomycotina</taxon>
        <taxon>Agaricomycetes</taxon>
        <taxon>Agaricomycetidae</taxon>
        <taxon>Agaricales</taxon>
        <taxon>Marasmiineae</taxon>
        <taxon>Marasmiaceae</taxon>
        <taxon>Marasmius</taxon>
    </lineage>
</organism>
<sequence>MAEHAHLSKIDDEFATAFAKVPPPPPGPPTVEGTRTIYTNVLVPAAKGLVSLPAESEYQVKDHHIDVGNGVKVVARSIVPTAKEGEDGTFPLLFWCHGGGWTMGDLNWDDYRLRRAAVDTRIAVVNCEYRLAPENPFPAAVNDCFAALKHVATNPESFSGSLSKGFHVGGQSAGGNLAAVMAILARDDPVFKDRPLTGQLLLIPVTIHPDAYPEKYKSSLLSMEQNKDAPILTAELMRKYWAWYAAPPTDPRASPLLLPSHKGLPPAFLMVCGLDPLRDEGLLYGKVLSAAGVKTKVEVYSGVPHGFELVDCTIGKARKYEADLGAAIRWLLA</sequence>
<dbReference type="Pfam" id="PF07859">
    <property type="entry name" value="Abhydrolase_3"/>
    <property type="match status" value="1"/>
</dbReference>
<keyword evidence="1" id="KW-0378">Hydrolase</keyword>
<dbReference type="InterPro" id="IPR050300">
    <property type="entry name" value="GDXG_lipolytic_enzyme"/>
</dbReference>
<dbReference type="EMBL" id="CM032183">
    <property type="protein sequence ID" value="KAG7095484.1"/>
    <property type="molecule type" value="Genomic_DNA"/>
</dbReference>
<evidence type="ECO:0000259" key="2">
    <source>
        <dbReference type="Pfam" id="PF07859"/>
    </source>
</evidence>